<evidence type="ECO:0000313" key="4">
    <source>
        <dbReference type="Proteomes" id="UP001266305"/>
    </source>
</evidence>
<dbReference type="Gene3D" id="2.10.50.10">
    <property type="entry name" value="Tumor Necrosis Factor Receptor, subunit A, domain 2"/>
    <property type="match status" value="1"/>
</dbReference>
<keyword evidence="2" id="KW-1133">Transmembrane helix</keyword>
<sequence length="266" mass="28376">MVLVSNCTPWSDIKCISESAANSTGKTPAAEGTVTTSPGTPASPFTPTVITVFTVVSLLVLALVILAVAGFVRKTSLWKKVLSCRKSICPDRPAMLQPCPSYSLGVAITHSLHPGDGVTHLPWTSLEGAGDDRSGRVLGTLKLSPGCGLEWVVCLPKVFFWRSCPSRGPEAEDNVCNEDLSNRESQHTQVPEQEIEGQELRELTGVTVQSPEEPQHLLGQAEAKGCRRRRLQLPVNDADPTESKCFVPGDTAGGQGTGTVSYLLSP</sequence>
<keyword evidence="2" id="KW-0812">Transmembrane</keyword>
<dbReference type="Proteomes" id="UP001266305">
    <property type="component" value="Unassembled WGS sequence"/>
</dbReference>
<dbReference type="SUPFAM" id="SSF57586">
    <property type="entry name" value="TNF receptor-like"/>
    <property type="match status" value="1"/>
</dbReference>
<name>A0ABQ9U9U6_SAGOE</name>
<dbReference type="EMBL" id="JASSZA010000014">
    <property type="protein sequence ID" value="KAK2093823.1"/>
    <property type="molecule type" value="Genomic_DNA"/>
</dbReference>
<evidence type="ECO:0000256" key="1">
    <source>
        <dbReference type="SAM" id="MobiDB-lite"/>
    </source>
</evidence>
<feature type="transmembrane region" description="Helical" evidence="2">
    <location>
        <begin position="49"/>
        <end position="72"/>
    </location>
</feature>
<protein>
    <recommendedName>
        <fullName evidence="5">Tumor necrosis factor receptor superfamily member 13C</fullName>
    </recommendedName>
</protein>
<comment type="caution">
    <text evidence="3">The sequence shown here is derived from an EMBL/GenBank/DDBJ whole genome shotgun (WGS) entry which is preliminary data.</text>
</comment>
<feature type="region of interest" description="Disordered" evidence="1">
    <location>
        <begin position="22"/>
        <end position="41"/>
    </location>
</feature>
<keyword evidence="4" id="KW-1185">Reference proteome</keyword>
<evidence type="ECO:0000313" key="3">
    <source>
        <dbReference type="EMBL" id="KAK2093823.1"/>
    </source>
</evidence>
<proteinExistence type="predicted"/>
<evidence type="ECO:0000256" key="2">
    <source>
        <dbReference type="SAM" id="Phobius"/>
    </source>
</evidence>
<organism evidence="3 4">
    <name type="scientific">Saguinus oedipus</name>
    <name type="common">Cotton-top tamarin</name>
    <name type="synonym">Oedipomidas oedipus</name>
    <dbReference type="NCBI Taxonomy" id="9490"/>
    <lineage>
        <taxon>Eukaryota</taxon>
        <taxon>Metazoa</taxon>
        <taxon>Chordata</taxon>
        <taxon>Craniata</taxon>
        <taxon>Vertebrata</taxon>
        <taxon>Euteleostomi</taxon>
        <taxon>Mammalia</taxon>
        <taxon>Eutheria</taxon>
        <taxon>Euarchontoglires</taxon>
        <taxon>Primates</taxon>
        <taxon>Haplorrhini</taxon>
        <taxon>Platyrrhini</taxon>
        <taxon>Cebidae</taxon>
        <taxon>Callitrichinae</taxon>
        <taxon>Saguinus</taxon>
    </lineage>
</organism>
<gene>
    <name evidence="3" type="ORF">P7K49_027561</name>
</gene>
<keyword evidence="2" id="KW-0472">Membrane</keyword>
<evidence type="ECO:0008006" key="5">
    <source>
        <dbReference type="Google" id="ProtNLM"/>
    </source>
</evidence>
<accession>A0ABQ9U9U6</accession>
<reference evidence="3 4" key="1">
    <citation type="submission" date="2023-05" db="EMBL/GenBank/DDBJ databases">
        <title>B98-5 Cell Line De Novo Hybrid Assembly: An Optical Mapping Approach.</title>
        <authorList>
            <person name="Kananen K."/>
            <person name="Auerbach J.A."/>
            <person name="Kautto E."/>
            <person name="Blachly J.S."/>
        </authorList>
    </citation>
    <scope>NUCLEOTIDE SEQUENCE [LARGE SCALE GENOMIC DNA]</scope>
    <source>
        <strain evidence="3">B95-8</strain>
        <tissue evidence="3">Cell line</tissue>
    </source>
</reference>